<evidence type="ECO:0000313" key="4">
    <source>
        <dbReference type="EMBL" id="MBT1445474.1"/>
    </source>
</evidence>
<organism evidence="4 5">
    <name type="scientific">Shewanella jiangmenensis</name>
    <dbReference type="NCBI Taxonomy" id="2837387"/>
    <lineage>
        <taxon>Bacteria</taxon>
        <taxon>Pseudomonadati</taxon>
        <taxon>Pseudomonadota</taxon>
        <taxon>Gammaproteobacteria</taxon>
        <taxon>Alteromonadales</taxon>
        <taxon>Shewanellaceae</taxon>
        <taxon>Shewanella</taxon>
    </lineage>
</organism>
<dbReference type="InterPro" id="IPR036034">
    <property type="entry name" value="PDZ_sf"/>
</dbReference>
<dbReference type="Proteomes" id="UP001195903">
    <property type="component" value="Unassembled WGS sequence"/>
</dbReference>
<dbReference type="SUPFAM" id="SSF50156">
    <property type="entry name" value="PDZ domain-like"/>
    <property type="match status" value="1"/>
</dbReference>
<dbReference type="Gene3D" id="2.30.42.10">
    <property type="match status" value="1"/>
</dbReference>
<sequence length="538" mass="57126">MPYFPKHAIALALAASLTACSGGGGSSTETNSGSTGSGGGSGTSDITWVKGQFASEGIYKDFCANPRVQSNDKKGTALYEKMWLRSWTNNTYLWYSEVPDNDPNSFATVSDYFKQLKTTQTTASGAQKDRFHGSMSSAEWEALSGSGESLGYGMEVQILKGDVPRKVVVAYTEPGSEAATKGMLRGSEIIEINGVDVVNATGQSAVDALNAGLFPSQKGAVSSFKVKAPDSSERSYSFTAATVVQQPVQNVKTLDTASGKVGYMLFNSHIATSEKALVDAVNQLKAAGVNDLVLDLRYNGGGLLAIASQLGYMIAGPSRTTNKVFEQTSFNDKHTSINPVTGQTLLPLPFLTTGVGFSYSEGAALPTLNLGRVFVLTTSGTCSASEAIINGLRGIDFDVVQIGNRTCGKPYGFYPTDNCGTTYFTIQFRGENNKGFGDYADGFEPSNSPVLAGESVKGCYLGDDFSHPLGDTNEAMLSAALSYRETGSCPALASASFDIPRVRARDIEQADSDTLADPRADEVFRNNRILTELDGLQR</sequence>
<dbReference type="RefSeq" id="WP_214507677.1">
    <property type="nucleotide sequence ID" value="NZ_JAHEPS010000005.1"/>
</dbReference>
<name>A0ABS5V6X2_9GAMM</name>
<dbReference type="Gene3D" id="3.90.226.10">
    <property type="entry name" value="2-enoyl-CoA Hydratase, Chain A, domain 1"/>
    <property type="match status" value="1"/>
</dbReference>
<evidence type="ECO:0000256" key="1">
    <source>
        <dbReference type="SAM" id="MobiDB-lite"/>
    </source>
</evidence>
<dbReference type="Gene3D" id="3.30.750.170">
    <property type="match status" value="1"/>
</dbReference>
<keyword evidence="5" id="KW-1185">Reference proteome</keyword>
<dbReference type="Pfam" id="PF00595">
    <property type="entry name" value="PDZ"/>
    <property type="match status" value="1"/>
</dbReference>
<dbReference type="Pfam" id="PF03572">
    <property type="entry name" value="Peptidase_S41"/>
    <property type="match status" value="1"/>
</dbReference>
<dbReference type="InterPro" id="IPR029045">
    <property type="entry name" value="ClpP/crotonase-like_dom_sf"/>
</dbReference>
<feature type="chain" id="PRO_5046347250" evidence="2">
    <location>
        <begin position="22"/>
        <end position="538"/>
    </location>
</feature>
<gene>
    <name evidence="4" type="ORF">KJI95_13200</name>
</gene>
<accession>A0ABS5V6X2</accession>
<evidence type="ECO:0000256" key="2">
    <source>
        <dbReference type="SAM" id="SignalP"/>
    </source>
</evidence>
<keyword evidence="2" id="KW-0732">Signal</keyword>
<dbReference type="EMBL" id="JAHEPS010000005">
    <property type="protein sequence ID" value="MBT1445474.1"/>
    <property type="molecule type" value="Genomic_DNA"/>
</dbReference>
<dbReference type="SUPFAM" id="SSF52096">
    <property type="entry name" value="ClpP/crotonase"/>
    <property type="match status" value="1"/>
</dbReference>
<dbReference type="InterPro" id="IPR001478">
    <property type="entry name" value="PDZ"/>
</dbReference>
<feature type="region of interest" description="Disordered" evidence="1">
    <location>
        <begin position="24"/>
        <end position="43"/>
    </location>
</feature>
<dbReference type="InterPro" id="IPR041613">
    <property type="entry name" value="Pept_S41_N"/>
</dbReference>
<reference evidence="4 5" key="1">
    <citation type="submission" date="2021-05" db="EMBL/GenBank/DDBJ databases">
        <title>Shewanella sp. JM162201.</title>
        <authorList>
            <person name="Xu S."/>
            <person name="Li A."/>
        </authorList>
    </citation>
    <scope>NUCLEOTIDE SEQUENCE [LARGE SCALE GENOMIC DNA]</scope>
    <source>
        <strain evidence="4 5">JM162201</strain>
    </source>
</reference>
<feature type="domain" description="PDZ" evidence="3">
    <location>
        <begin position="146"/>
        <end position="209"/>
    </location>
</feature>
<dbReference type="PANTHER" id="PTHR32060:SF30">
    <property type="entry name" value="CARBOXY-TERMINAL PROCESSING PROTEASE CTPA"/>
    <property type="match status" value="1"/>
</dbReference>
<dbReference type="Pfam" id="PF18294">
    <property type="entry name" value="Pept_S41_N"/>
    <property type="match status" value="1"/>
</dbReference>
<dbReference type="PROSITE" id="PS51257">
    <property type="entry name" value="PROKAR_LIPOPROTEIN"/>
    <property type="match status" value="1"/>
</dbReference>
<dbReference type="PANTHER" id="PTHR32060">
    <property type="entry name" value="TAIL-SPECIFIC PROTEASE"/>
    <property type="match status" value="1"/>
</dbReference>
<comment type="caution">
    <text evidence="4">The sequence shown here is derived from an EMBL/GenBank/DDBJ whole genome shotgun (WGS) entry which is preliminary data.</text>
</comment>
<dbReference type="CDD" id="cd07561">
    <property type="entry name" value="Peptidase_S41_CPP_like"/>
    <property type="match status" value="1"/>
</dbReference>
<proteinExistence type="predicted"/>
<dbReference type="PROSITE" id="PS50106">
    <property type="entry name" value="PDZ"/>
    <property type="match status" value="1"/>
</dbReference>
<dbReference type="InterPro" id="IPR005151">
    <property type="entry name" value="Tail-specific_protease"/>
</dbReference>
<feature type="signal peptide" evidence="2">
    <location>
        <begin position="1"/>
        <end position="21"/>
    </location>
</feature>
<protein>
    <submittedName>
        <fullName evidence="4">Peptidase</fullName>
    </submittedName>
</protein>
<evidence type="ECO:0000313" key="5">
    <source>
        <dbReference type="Proteomes" id="UP001195903"/>
    </source>
</evidence>
<evidence type="ECO:0000259" key="3">
    <source>
        <dbReference type="PROSITE" id="PS50106"/>
    </source>
</evidence>